<evidence type="ECO:0000256" key="2">
    <source>
        <dbReference type="ARBA" id="ARBA00010488"/>
    </source>
</evidence>
<comment type="similarity">
    <text evidence="2">Belongs to the CDP-glycerol glycerophosphotransferase family.</text>
</comment>
<dbReference type="InterPro" id="IPR051612">
    <property type="entry name" value="Teichoic_Acid_Biosynth"/>
</dbReference>
<evidence type="ECO:0000256" key="1">
    <source>
        <dbReference type="ARBA" id="ARBA00004202"/>
    </source>
</evidence>
<name>A0ABV8S0K6_9BURK</name>
<organism evidence="7 8">
    <name type="scientific">Castellaniella hirudinis</name>
    <dbReference type="NCBI Taxonomy" id="1144617"/>
    <lineage>
        <taxon>Bacteria</taxon>
        <taxon>Pseudomonadati</taxon>
        <taxon>Pseudomonadota</taxon>
        <taxon>Betaproteobacteria</taxon>
        <taxon>Burkholderiales</taxon>
        <taxon>Alcaligenaceae</taxon>
        <taxon>Castellaniella</taxon>
    </lineage>
</organism>
<keyword evidence="8" id="KW-1185">Reference proteome</keyword>
<comment type="caution">
    <text evidence="7">The sequence shown here is derived from an EMBL/GenBank/DDBJ whole genome shotgun (WGS) entry which is preliminary data.</text>
</comment>
<sequence length="416" mass="48890">MARFIFLLLHPLWQFIDRMTPKRADCWAFSTHHLHTGRFIENQRAMFELVKRDPGIHKIVFYRGEPPDLRIEDAIRYRVLRHGTLRGLLWLARCKVVFLTHSVSMDYSLRWGSKRFSILKLAMRHRVVVNLWHGIPLKRLLYAANDAASRHTDRVKYRTRERREYTGLIASSDIDSYAMAAMFYPLNYHQVWSTGLPRNDFLTQAEERLPSYIQDSLRLIRAKRQGKKLVVYAPTYRQTAISDGAHYYQFSAGEIERLKSVLRSHDAVLGYRPHYFKNSANYFNMDEYVDDVSIFDMSQDAVPEFSALARECDLLVTDYSSVYIEALYLDKPIICFGYDIEHYKAHEDGLLYDMELAFPGPIAQDFGTLIEHIDEALRHDGGSAHQQRATARKIFFKYNDSMNSERVRREIVRRLR</sequence>
<comment type="subcellular location">
    <subcellularLocation>
        <location evidence="1">Cell membrane</location>
        <topology evidence="1">Peripheral membrane protein</topology>
    </subcellularLocation>
</comment>
<proteinExistence type="inferred from homology"/>
<keyword evidence="4" id="KW-0808">Transferase</keyword>
<reference evidence="8" key="1">
    <citation type="journal article" date="2019" name="Int. J. Syst. Evol. Microbiol.">
        <title>The Global Catalogue of Microorganisms (GCM) 10K type strain sequencing project: providing services to taxonomists for standard genome sequencing and annotation.</title>
        <authorList>
            <consortium name="The Broad Institute Genomics Platform"/>
            <consortium name="The Broad Institute Genome Sequencing Center for Infectious Disease"/>
            <person name="Wu L."/>
            <person name="Ma J."/>
        </authorList>
    </citation>
    <scope>NUCLEOTIDE SEQUENCE [LARGE SCALE GENOMIC DNA]</scope>
    <source>
        <strain evidence="8">CGMCC 1.19029</strain>
    </source>
</reference>
<dbReference type="SUPFAM" id="SSF53756">
    <property type="entry name" value="UDP-Glycosyltransferase/glycogen phosphorylase"/>
    <property type="match status" value="1"/>
</dbReference>
<evidence type="ECO:0000256" key="5">
    <source>
        <dbReference type="ARBA" id="ARBA00022944"/>
    </source>
</evidence>
<dbReference type="InterPro" id="IPR007554">
    <property type="entry name" value="Glycerophosphate_synth"/>
</dbReference>
<evidence type="ECO:0000313" key="8">
    <source>
        <dbReference type="Proteomes" id="UP001595756"/>
    </source>
</evidence>
<dbReference type="Gene3D" id="3.40.50.11820">
    <property type="match status" value="1"/>
</dbReference>
<gene>
    <name evidence="7" type="ORF">ACFO0J_11355</name>
</gene>
<dbReference type="Pfam" id="PF04464">
    <property type="entry name" value="Glyphos_transf"/>
    <property type="match status" value="1"/>
</dbReference>
<keyword evidence="6" id="KW-0472">Membrane</keyword>
<dbReference type="Gene3D" id="3.40.50.12580">
    <property type="match status" value="1"/>
</dbReference>
<protein>
    <submittedName>
        <fullName evidence="7">CDP-glycerol glycerophosphotransferase family protein</fullName>
    </submittedName>
</protein>
<evidence type="ECO:0000313" key="7">
    <source>
        <dbReference type="EMBL" id="MFC4298639.1"/>
    </source>
</evidence>
<dbReference type="EMBL" id="JBHSDY010000006">
    <property type="protein sequence ID" value="MFC4298639.1"/>
    <property type="molecule type" value="Genomic_DNA"/>
</dbReference>
<dbReference type="InterPro" id="IPR043149">
    <property type="entry name" value="TagF_N"/>
</dbReference>
<dbReference type="RefSeq" id="WP_376813191.1">
    <property type="nucleotide sequence ID" value="NZ_JBHSDY010000006.1"/>
</dbReference>
<dbReference type="Proteomes" id="UP001595756">
    <property type="component" value="Unassembled WGS sequence"/>
</dbReference>
<keyword evidence="5" id="KW-0777">Teichoic acid biosynthesis</keyword>
<keyword evidence="3" id="KW-1003">Cell membrane</keyword>
<dbReference type="InterPro" id="IPR043148">
    <property type="entry name" value="TagF_C"/>
</dbReference>
<evidence type="ECO:0000256" key="6">
    <source>
        <dbReference type="ARBA" id="ARBA00023136"/>
    </source>
</evidence>
<dbReference type="PANTHER" id="PTHR37316:SF3">
    <property type="entry name" value="TEICHOIC ACID GLYCEROL-PHOSPHATE TRANSFERASE"/>
    <property type="match status" value="1"/>
</dbReference>
<evidence type="ECO:0000256" key="3">
    <source>
        <dbReference type="ARBA" id="ARBA00022475"/>
    </source>
</evidence>
<accession>A0ABV8S0K6</accession>
<dbReference type="PANTHER" id="PTHR37316">
    <property type="entry name" value="TEICHOIC ACID GLYCEROL-PHOSPHATE PRIMASE"/>
    <property type="match status" value="1"/>
</dbReference>
<evidence type="ECO:0000256" key="4">
    <source>
        <dbReference type="ARBA" id="ARBA00022679"/>
    </source>
</evidence>